<evidence type="ECO:0000313" key="1">
    <source>
        <dbReference type="EMBL" id="KAJ7726003.1"/>
    </source>
</evidence>
<proteinExistence type="predicted"/>
<evidence type="ECO:0000313" key="2">
    <source>
        <dbReference type="Proteomes" id="UP001215280"/>
    </source>
</evidence>
<sequence length="219" mass="23453">MLINGLDPAVIAQLVFEEHMSDECSGPDSDDDCYKTYEQWENEMMHAAGHTNLPGKALKVLEVITPDWRADTMSQQNCVHTRSGTDRLCRRIPAVAPYDFAIADGWLEKARSNPDNKVILEGWGQFGNPPGFEALGAFLGVNQSPPDSGPTIEDVAPVENLDGGAANSTSALNVSGPPIENVAVGESLDGVAPDSASHLDEDELHEILSLADPQIAATF</sequence>
<dbReference type="EMBL" id="JARJLG010000224">
    <property type="protein sequence ID" value="KAJ7726003.1"/>
    <property type="molecule type" value="Genomic_DNA"/>
</dbReference>
<keyword evidence="2" id="KW-1185">Reference proteome</keyword>
<dbReference type="AlphaFoldDB" id="A0AAD7HRV8"/>
<name>A0AAD7HRV8_9AGAR</name>
<accession>A0AAD7HRV8</accession>
<comment type="caution">
    <text evidence="1">The sequence shown here is derived from an EMBL/GenBank/DDBJ whole genome shotgun (WGS) entry which is preliminary data.</text>
</comment>
<gene>
    <name evidence="1" type="ORF">DFH07DRAFT_970683</name>
</gene>
<reference evidence="1" key="1">
    <citation type="submission" date="2023-03" db="EMBL/GenBank/DDBJ databases">
        <title>Massive genome expansion in bonnet fungi (Mycena s.s.) driven by repeated elements and novel gene families across ecological guilds.</title>
        <authorList>
            <consortium name="Lawrence Berkeley National Laboratory"/>
            <person name="Harder C.B."/>
            <person name="Miyauchi S."/>
            <person name="Viragh M."/>
            <person name="Kuo A."/>
            <person name="Thoen E."/>
            <person name="Andreopoulos B."/>
            <person name="Lu D."/>
            <person name="Skrede I."/>
            <person name="Drula E."/>
            <person name="Henrissat B."/>
            <person name="Morin E."/>
            <person name="Kohler A."/>
            <person name="Barry K."/>
            <person name="LaButti K."/>
            <person name="Morin E."/>
            <person name="Salamov A."/>
            <person name="Lipzen A."/>
            <person name="Mereny Z."/>
            <person name="Hegedus B."/>
            <person name="Baldrian P."/>
            <person name="Stursova M."/>
            <person name="Weitz H."/>
            <person name="Taylor A."/>
            <person name="Grigoriev I.V."/>
            <person name="Nagy L.G."/>
            <person name="Martin F."/>
            <person name="Kauserud H."/>
        </authorList>
    </citation>
    <scope>NUCLEOTIDE SEQUENCE</scope>
    <source>
        <strain evidence="1">CBHHK188m</strain>
    </source>
</reference>
<protein>
    <submittedName>
        <fullName evidence="1">Uncharacterized protein</fullName>
    </submittedName>
</protein>
<dbReference type="Proteomes" id="UP001215280">
    <property type="component" value="Unassembled WGS sequence"/>
</dbReference>
<organism evidence="1 2">
    <name type="scientific">Mycena maculata</name>
    <dbReference type="NCBI Taxonomy" id="230809"/>
    <lineage>
        <taxon>Eukaryota</taxon>
        <taxon>Fungi</taxon>
        <taxon>Dikarya</taxon>
        <taxon>Basidiomycota</taxon>
        <taxon>Agaricomycotina</taxon>
        <taxon>Agaricomycetes</taxon>
        <taxon>Agaricomycetidae</taxon>
        <taxon>Agaricales</taxon>
        <taxon>Marasmiineae</taxon>
        <taxon>Mycenaceae</taxon>
        <taxon>Mycena</taxon>
    </lineage>
</organism>